<dbReference type="PANTHER" id="PTHR35293:SF10">
    <property type="entry name" value="EGG CELL-SECRETED PROTEIN 1.2-RELATED"/>
    <property type="match status" value="1"/>
</dbReference>
<dbReference type="EMBL" id="NMUH01000814">
    <property type="protein sequence ID" value="MQL85217.1"/>
    <property type="molecule type" value="Genomic_DNA"/>
</dbReference>
<dbReference type="Pfam" id="PF05617">
    <property type="entry name" value="Prolamin_like"/>
    <property type="match status" value="1"/>
</dbReference>
<comment type="function">
    <text evidence="7">Involved in the regulation of gamete interactions during the double fertilization and to prevent multiple-pollen tube attraction; mediates the redistribution of the gamete fusogen HAP2/GCS1 to the cell surface after secretion upon sperm arrival.</text>
</comment>
<keyword evidence="4 10" id="KW-0732">Signal</keyword>
<feature type="domain" description="Prolamin-like" evidence="11">
    <location>
        <begin position="46"/>
        <end position="110"/>
    </location>
</feature>
<feature type="region of interest" description="Disordered" evidence="9">
    <location>
        <begin position="114"/>
        <end position="138"/>
    </location>
</feature>
<evidence type="ECO:0000313" key="12">
    <source>
        <dbReference type="EMBL" id="MQL85217.1"/>
    </source>
</evidence>
<evidence type="ECO:0000256" key="3">
    <source>
        <dbReference type="ARBA" id="ARBA00022525"/>
    </source>
</evidence>
<gene>
    <name evidence="12" type="ORF">Taro_017729</name>
</gene>
<dbReference type="GO" id="GO:2000008">
    <property type="term" value="P:regulation of protein localization to cell surface"/>
    <property type="evidence" value="ECO:0007669"/>
    <property type="project" value="UniProtKB-ARBA"/>
</dbReference>
<evidence type="ECO:0000256" key="9">
    <source>
        <dbReference type="SAM" id="MobiDB-lite"/>
    </source>
</evidence>
<evidence type="ECO:0000256" key="6">
    <source>
        <dbReference type="ARBA" id="ARBA00023329"/>
    </source>
</evidence>
<evidence type="ECO:0000259" key="11">
    <source>
        <dbReference type="Pfam" id="PF05617"/>
    </source>
</evidence>
<dbReference type="AlphaFoldDB" id="A0A843URX0"/>
<comment type="similarity">
    <text evidence="8">Belongs to the plant egg cell-secreted peptide family.</text>
</comment>
<protein>
    <recommendedName>
        <fullName evidence="11">Prolamin-like domain-containing protein</fullName>
    </recommendedName>
</protein>
<dbReference type="GO" id="GO:0005576">
    <property type="term" value="C:extracellular region"/>
    <property type="evidence" value="ECO:0007669"/>
    <property type="project" value="UniProtKB-SubCell"/>
</dbReference>
<dbReference type="OrthoDB" id="776947at2759"/>
<feature type="signal peptide" evidence="10">
    <location>
        <begin position="1"/>
        <end position="23"/>
    </location>
</feature>
<dbReference type="GO" id="GO:0031410">
    <property type="term" value="C:cytoplasmic vesicle"/>
    <property type="evidence" value="ECO:0007669"/>
    <property type="project" value="UniProtKB-SubCell"/>
</dbReference>
<dbReference type="GO" id="GO:0009567">
    <property type="term" value="P:double fertilization forming a zygote and endosperm"/>
    <property type="evidence" value="ECO:0007669"/>
    <property type="project" value="InterPro"/>
</dbReference>
<dbReference type="PANTHER" id="PTHR35293">
    <property type="entry name" value="EGG CELL-SECRETED PROTEIN 1.5"/>
    <property type="match status" value="1"/>
</dbReference>
<keyword evidence="5" id="KW-0278">Fertilization</keyword>
<name>A0A843URX0_COLES</name>
<evidence type="ECO:0000256" key="7">
    <source>
        <dbReference type="ARBA" id="ARBA00034457"/>
    </source>
</evidence>
<sequence length="150" mass="16253">MAFHRLSLLLLLACSLLFLTGETRPSPASIRPSLAVSRLQSGGMIQCWDSLLELKACTSEVILFFLNGETNLGPSCCNAIRIIEHRCWPSMLTTLGFTPEEGDVLTGYCDASDARRRRATPPPSPTSLGPTSPFQYSAQGGLVSEDLVVH</sequence>
<reference evidence="12" key="1">
    <citation type="submission" date="2017-07" db="EMBL/GenBank/DDBJ databases">
        <title>Taro Niue Genome Assembly and Annotation.</title>
        <authorList>
            <person name="Atibalentja N."/>
            <person name="Keating K."/>
            <person name="Fields C.J."/>
        </authorList>
    </citation>
    <scope>NUCLEOTIDE SEQUENCE</scope>
    <source>
        <strain evidence="12">Niue_2</strain>
        <tissue evidence="12">Leaf</tissue>
    </source>
</reference>
<evidence type="ECO:0000256" key="5">
    <source>
        <dbReference type="ARBA" id="ARBA00023279"/>
    </source>
</evidence>
<keyword evidence="3" id="KW-0964">Secreted</keyword>
<accession>A0A843URX0</accession>
<keyword evidence="13" id="KW-1185">Reference proteome</keyword>
<feature type="chain" id="PRO_5032733951" description="Prolamin-like domain-containing protein" evidence="10">
    <location>
        <begin position="24"/>
        <end position="150"/>
    </location>
</feature>
<keyword evidence="6" id="KW-0968">Cytoplasmic vesicle</keyword>
<dbReference type="InterPro" id="IPR008502">
    <property type="entry name" value="Prolamin-like"/>
</dbReference>
<comment type="subcellular location">
    <subcellularLocation>
        <location evidence="1">Cytoplasmic vesicle</location>
    </subcellularLocation>
    <subcellularLocation>
        <location evidence="2">Secreted</location>
    </subcellularLocation>
</comment>
<comment type="caution">
    <text evidence="12">The sequence shown here is derived from an EMBL/GenBank/DDBJ whole genome shotgun (WGS) entry which is preliminary data.</text>
</comment>
<dbReference type="GO" id="GO:0080155">
    <property type="term" value="P:regulation of double fertilization forming a zygote and endosperm"/>
    <property type="evidence" value="ECO:0007669"/>
    <property type="project" value="UniProtKB-ARBA"/>
</dbReference>
<evidence type="ECO:0000256" key="1">
    <source>
        <dbReference type="ARBA" id="ARBA00004541"/>
    </source>
</evidence>
<proteinExistence type="inferred from homology"/>
<evidence type="ECO:0000256" key="8">
    <source>
        <dbReference type="ARBA" id="ARBA00034484"/>
    </source>
</evidence>
<evidence type="ECO:0000256" key="4">
    <source>
        <dbReference type="ARBA" id="ARBA00022729"/>
    </source>
</evidence>
<evidence type="ECO:0000256" key="2">
    <source>
        <dbReference type="ARBA" id="ARBA00004613"/>
    </source>
</evidence>
<evidence type="ECO:0000256" key="10">
    <source>
        <dbReference type="SAM" id="SignalP"/>
    </source>
</evidence>
<organism evidence="12 13">
    <name type="scientific">Colocasia esculenta</name>
    <name type="common">Wild taro</name>
    <name type="synonym">Arum esculentum</name>
    <dbReference type="NCBI Taxonomy" id="4460"/>
    <lineage>
        <taxon>Eukaryota</taxon>
        <taxon>Viridiplantae</taxon>
        <taxon>Streptophyta</taxon>
        <taxon>Embryophyta</taxon>
        <taxon>Tracheophyta</taxon>
        <taxon>Spermatophyta</taxon>
        <taxon>Magnoliopsida</taxon>
        <taxon>Liliopsida</taxon>
        <taxon>Araceae</taxon>
        <taxon>Aroideae</taxon>
        <taxon>Colocasieae</taxon>
        <taxon>Colocasia</taxon>
    </lineage>
</organism>
<evidence type="ECO:0000313" key="13">
    <source>
        <dbReference type="Proteomes" id="UP000652761"/>
    </source>
</evidence>
<dbReference type="InterPro" id="IPR044711">
    <property type="entry name" value="EC11-15"/>
</dbReference>
<dbReference type="Proteomes" id="UP000652761">
    <property type="component" value="Unassembled WGS sequence"/>
</dbReference>